<dbReference type="PROSITE" id="PS00107">
    <property type="entry name" value="PROTEIN_KINASE_ATP"/>
    <property type="match status" value="1"/>
</dbReference>
<keyword evidence="3" id="KW-0418">Kinase</keyword>
<dbReference type="PANTHER" id="PTHR43289:SF6">
    <property type="entry name" value="SERINE_THREONINE-PROTEIN KINASE NEKL-3"/>
    <property type="match status" value="1"/>
</dbReference>
<dbReference type="InterPro" id="IPR008271">
    <property type="entry name" value="Ser/Thr_kinase_AS"/>
</dbReference>
<dbReference type="EMBL" id="BMYZ01000001">
    <property type="protein sequence ID" value="GGY68176.1"/>
    <property type="molecule type" value="Genomic_DNA"/>
</dbReference>
<dbReference type="PROSITE" id="PS00108">
    <property type="entry name" value="PROTEIN_KINASE_ST"/>
    <property type="match status" value="1"/>
</dbReference>
<sequence>METIAGYRIKTTLGAGGMANVYLATQESLDRQVAIKVLDASLIDDALIQSQFAQESKLIASLNHPNIVQVIDQGVSSQGRPYFVMPFVKSITLNAVLKRNDVSATRKIDIAIQICKALAYAHRNGIIHRDIKPGNILVDYDGHVRLVDFGIAGYFTKHEKPNLIKNDNLVMGTDAYMAPEQIENTSKASHLSDIYSLGIVLHQLFYGCFPMQAILPNGDYDEFSASLKPLINSCLEPTPEKRPTSADEIRQQLLLIAQGKHLRSNRWSNDSPQNDIPSNYQLLDILKENPFGATYLAKDPKNKRFLVIKKQKLDHIGTAEKINITLTHIQHPHIARVYGTGKNQRVFITVSEYLAAGNLQDRLSQAFTLGQWILMAQQMCSALACAHAHGIIHGNLRPSNILFAENNFIKMTDFGFPAHTYSEQDDWYRPANETESVQADIYAAGAILFQLLTGALPEPSLFNWKNFWTLRHIPQGLRLVILRMTKNNPQKRYADADHAMTALQNFYNQQNTRIAEKVLFTRKIKTTNK</sequence>
<feature type="domain" description="Protein kinase" evidence="6">
    <location>
        <begin position="7"/>
        <end position="254"/>
    </location>
</feature>
<dbReference type="PANTHER" id="PTHR43289">
    <property type="entry name" value="MITOGEN-ACTIVATED PROTEIN KINASE KINASE KINASE 20-RELATED"/>
    <property type="match status" value="1"/>
</dbReference>
<keyword evidence="2 5" id="KW-0547">Nucleotide-binding</keyword>
<dbReference type="Gene3D" id="3.30.200.20">
    <property type="entry name" value="Phosphorylase Kinase, domain 1"/>
    <property type="match status" value="1"/>
</dbReference>
<evidence type="ECO:0000313" key="7">
    <source>
        <dbReference type="EMBL" id="GGY68176.1"/>
    </source>
</evidence>
<dbReference type="SMART" id="SM00220">
    <property type="entry name" value="S_TKc"/>
    <property type="match status" value="2"/>
</dbReference>
<dbReference type="Pfam" id="PF00069">
    <property type="entry name" value="Pkinase"/>
    <property type="match status" value="2"/>
</dbReference>
<dbReference type="Proteomes" id="UP000619761">
    <property type="component" value="Unassembled WGS sequence"/>
</dbReference>
<dbReference type="InterPro" id="IPR017441">
    <property type="entry name" value="Protein_kinase_ATP_BS"/>
</dbReference>
<feature type="domain" description="Protein kinase" evidence="6">
    <location>
        <begin position="280"/>
        <end position="507"/>
    </location>
</feature>
<protein>
    <recommendedName>
        <fullName evidence="6">Protein kinase domain-containing protein</fullName>
    </recommendedName>
</protein>
<gene>
    <name evidence="7" type="ORF">GCM10011613_10480</name>
</gene>
<evidence type="ECO:0000256" key="4">
    <source>
        <dbReference type="ARBA" id="ARBA00022840"/>
    </source>
</evidence>
<organism evidence="7 8">
    <name type="scientific">Cellvibrio zantedeschiae</name>
    <dbReference type="NCBI Taxonomy" id="1237077"/>
    <lineage>
        <taxon>Bacteria</taxon>
        <taxon>Pseudomonadati</taxon>
        <taxon>Pseudomonadota</taxon>
        <taxon>Gammaproteobacteria</taxon>
        <taxon>Cellvibrionales</taxon>
        <taxon>Cellvibrionaceae</taxon>
        <taxon>Cellvibrio</taxon>
    </lineage>
</organism>
<evidence type="ECO:0000256" key="3">
    <source>
        <dbReference type="ARBA" id="ARBA00022777"/>
    </source>
</evidence>
<evidence type="ECO:0000256" key="5">
    <source>
        <dbReference type="PROSITE-ProRule" id="PRU10141"/>
    </source>
</evidence>
<dbReference type="InterPro" id="IPR000719">
    <property type="entry name" value="Prot_kinase_dom"/>
</dbReference>
<name>A0ABQ3AUZ3_9GAMM</name>
<dbReference type="Gene3D" id="1.10.510.10">
    <property type="entry name" value="Transferase(Phosphotransferase) domain 1"/>
    <property type="match status" value="2"/>
</dbReference>
<dbReference type="PROSITE" id="PS50011">
    <property type="entry name" value="PROTEIN_KINASE_DOM"/>
    <property type="match status" value="2"/>
</dbReference>
<keyword evidence="8" id="KW-1185">Reference proteome</keyword>
<accession>A0ABQ3AUZ3</accession>
<feature type="binding site" evidence="5">
    <location>
        <position position="36"/>
    </location>
    <ligand>
        <name>ATP</name>
        <dbReference type="ChEBI" id="CHEBI:30616"/>
    </ligand>
</feature>
<keyword evidence="1" id="KW-0808">Transferase</keyword>
<keyword evidence="4 5" id="KW-0067">ATP-binding</keyword>
<dbReference type="RefSeq" id="WP_189416498.1">
    <property type="nucleotide sequence ID" value="NZ_BMYZ01000001.1"/>
</dbReference>
<dbReference type="CDD" id="cd14014">
    <property type="entry name" value="STKc_PknB_like"/>
    <property type="match status" value="2"/>
</dbReference>
<evidence type="ECO:0000313" key="8">
    <source>
        <dbReference type="Proteomes" id="UP000619761"/>
    </source>
</evidence>
<comment type="caution">
    <text evidence="7">The sequence shown here is derived from an EMBL/GenBank/DDBJ whole genome shotgun (WGS) entry which is preliminary data.</text>
</comment>
<reference evidence="8" key="1">
    <citation type="journal article" date="2019" name="Int. J. Syst. Evol. Microbiol.">
        <title>The Global Catalogue of Microorganisms (GCM) 10K type strain sequencing project: providing services to taxonomists for standard genome sequencing and annotation.</title>
        <authorList>
            <consortium name="The Broad Institute Genomics Platform"/>
            <consortium name="The Broad Institute Genome Sequencing Center for Infectious Disease"/>
            <person name="Wu L."/>
            <person name="Ma J."/>
        </authorList>
    </citation>
    <scope>NUCLEOTIDE SEQUENCE [LARGE SCALE GENOMIC DNA]</scope>
    <source>
        <strain evidence="8">KCTC 32239</strain>
    </source>
</reference>
<dbReference type="InterPro" id="IPR011009">
    <property type="entry name" value="Kinase-like_dom_sf"/>
</dbReference>
<dbReference type="SUPFAM" id="SSF56112">
    <property type="entry name" value="Protein kinase-like (PK-like)"/>
    <property type="match status" value="2"/>
</dbReference>
<evidence type="ECO:0000256" key="2">
    <source>
        <dbReference type="ARBA" id="ARBA00022741"/>
    </source>
</evidence>
<proteinExistence type="predicted"/>
<evidence type="ECO:0000256" key="1">
    <source>
        <dbReference type="ARBA" id="ARBA00022679"/>
    </source>
</evidence>
<evidence type="ECO:0000259" key="6">
    <source>
        <dbReference type="PROSITE" id="PS50011"/>
    </source>
</evidence>